<proteinExistence type="predicted"/>
<evidence type="ECO:0000313" key="3">
    <source>
        <dbReference type="EMBL" id="GMN20134.1"/>
    </source>
</evidence>
<dbReference type="EMBL" id="BTGU01003848">
    <property type="protein sequence ID" value="GMN20125.1"/>
    <property type="molecule type" value="Genomic_DNA"/>
</dbReference>
<accession>A0AA88CJP3</accession>
<keyword evidence="5" id="KW-1185">Reference proteome</keyword>
<reference evidence="2" key="1">
    <citation type="submission" date="2023-07" db="EMBL/GenBank/DDBJ databases">
        <title>draft genome sequence of fig (Ficus carica).</title>
        <authorList>
            <person name="Takahashi T."/>
            <person name="Nishimura K."/>
        </authorList>
    </citation>
    <scope>NUCLEOTIDE SEQUENCE</scope>
</reference>
<organism evidence="2 5">
    <name type="scientific">Ficus carica</name>
    <name type="common">Common fig</name>
    <dbReference type="NCBI Taxonomy" id="3494"/>
    <lineage>
        <taxon>Eukaryota</taxon>
        <taxon>Viridiplantae</taxon>
        <taxon>Streptophyta</taxon>
        <taxon>Embryophyta</taxon>
        <taxon>Tracheophyta</taxon>
        <taxon>Spermatophyta</taxon>
        <taxon>Magnoliopsida</taxon>
        <taxon>eudicotyledons</taxon>
        <taxon>Gunneridae</taxon>
        <taxon>Pentapetalae</taxon>
        <taxon>rosids</taxon>
        <taxon>fabids</taxon>
        <taxon>Rosales</taxon>
        <taxon>Moraceae</taxon>
        <taxon>Ficeae</taxon>
        <taxon>Ficus</taxon>
    </lineage>
</organism>
<name>A0AA88CJP3_FICCA</name>
<evidence type="ECO:0000313" key="2">
    <source>
        <dbReference type="EMBL" id="GMN20125.1"/>
    </source>
</evidence>
<evidence type="ECO:0000313" key="5">
    <source>
        <dbReference type="Proteomes" id="UP001187192"/>
    </source>
</evidence>
<dbReference type="EMBL" id="BTGU01003847">
    <property type="protein sequence ID" value="GMN20114.1"/>
    <property type="molecule type" value="Genomic_DNA"/>
</dbReference>
<sequence length="80" mass="9002">MRVGFGGDKGLAKWWLSNDGMAVTKNGYLGLVSRILGKKMLWGEGEIREGYGVFWGRKCGKVRFREGEGEIPREGPRLKK</sequence>
<evidence type="ECO:0000313" key="4">
    <source>
        <dbReference type="EMBL" id="GMN20143.1"/>
    </source>
</evidence>
<dbReference type="EMBL" id="BTGU01003849">
    <property type="protein sequence ID" value="GMN20134.1"/>
    <property type="molecule type" value="Genomic_DNA"/>
</dbReference>
<gene>
    <name evidence="1" type="ORF">TIFTF001_045283</name>
    <name evidence="2" type="ORF">TIFTF001_045286</name>
    <name evidence="3" type="ORF">TIFTF001_045288</name>
    <name evidence="4" type="ORF">TIFTF001_045291</name>
</gene>
<protein>
    <submittedName>
        <fullName evidence="2">Uncharacterized protein</fullName>
    </submittedName>
</protein>
<comment type="caution">
    <text evidence="2">The sequence shown here is derived from an EMBL/GenBank/DDBJ whole genome shotgun (WGS) entry which is preliminary data.</text>
</comment>
<evidence type="ECO:0000313" key="1">
    <source>
        <dbReference type="EMBL" id="GMN20114.1"/>
    </source>
</evidence>
<dbReference type="EMBL" id="BTGU01003850">
    <property type="protein sequence ID" value="GMN20143.1"/>
    <property type="molecule type" value="Genomic_DNA"/>
</dbReference>
<dbReference type="AlphaFoldDB" id="A0AA88CJP3"/>
<dbReference type="Proteomes" id="UP001187192">
    <property type="component" value="Unassembled WGS sequence"/>
</dbReference>